<keyword evidence="6" id="KW-1185">Reference proteome</keyword>
<dbReference type="EnsemblProtists" id="EOD16880">
    <property type="protein sequence ID" value="EOD16880"/>
    <property type="gene ID" value="EMIHUDRAFT_56325"/>
</dbReference>
<evidence type="ECO:0000313" key="5">
    <source>
        <dbReference type="EnsemblProtists" id="EOD16880"/>
    </source>
</evidence>
<comment type="similarity">
    <text evidence="1">Belongs to the pseudouridine synthase RsuA family.</text>
</comment>
<dbReference type="PANTHER" id="PTHR47683">
    <property type="entry name" value="PSEUDOURIDINE SYNTHASE FAMILY PROTEIN-RELATED"/>
    <property type="match status" value="1"/>
</dbReference>
<evidence type="ECO:0000256" key="1">
    <source>
        <dbReference type="ARBA" id="ARBA00008348"/>
    </source>
</evidence>
<reference evidence="6" key="1">
    <citation type="journal article" date="2013" name="Nature">
        <title>Pan genome of the phytoplankton Emiliania underpins its global distribution.</title>
        <authorList>
            <person name="Read B.A."/>
            <person name="Kegel J."/>
            <person name="Klute M.J."/>
            <person name="Kuo A."/>
            <person name="Lefebvre S.C."/>
            <person name="Maumus F."/>
            <person name="Mayer C."/>
            <person name="Miller J."/>
            <person name="Monier A."/>
            <person name="Salamov A."/>
            <person name="Young J."/>
            <person name="Aguilar M."/>
            <person name="Claverie J.M."/>
            <person name="Frickenhaus S."/>
            <person name="Gonzalez K."/>
            <person name="Herman E.K."/>
            <person name="Lin Y.C."/>
            <person name="Napier J."/>
            <person name="Ogata H."/>
            <person name="Sarno A.F."/>
            <person name="Shmutz J."/>
            <person name="Schroeder D."/>
            <person name="de Vargas C."/>
            <person name="Verret F."/>
            <person name="von Dassow P."/>
            <person name="Valentin K."/>
            <person name="Van de Peer Y."/>
            <person name="Wheeler G."/>
            <person name="Dacks J.B."/>
            <person name="Delwiche C.F."/>
            <person name="Dyhrman S.T."/>
            <person name="Glockner G."/>
            <person name="John U."/>
            <person name="Richards T."/>
            <person name="Worden A.Z."/>
            <person name="Zhang X."/>
            <person name="Grigoriev I.V."/>
            <person name="Allen A.E."/>
            <person name="Bidle K."/>
            <person name="Borodovsky M."/>
            <person name="Bowler C."/>
            <person name="Brownlee C."/>
            <person name="Cock J.M."/>
            <person name="Elias M."/>
            <person name="Gladyshev V.N."/>
            <person name="Groth M."/>
            <person name="Guda C."/>
            <person name="Hadaegh A."/>
            <person name="Iglesias-Rodriguez M.D."/>
            <person name="Jenkins J."/>
            <person name="Jones B.M."/>
            <person name="Lawson T."/>
            <person name="Leese F."/>
            <person name="Lindquist E."/>
            <person name="Lobanov A."/>
            <person name="Lomsadze A."/>
            <person name="Malik S.B."/>
            <person name="Marsh M.E."/>
            <person name="Mackinder L."/>
            <person name="Mock T."/>
            <person name="Mueller-Roeber B."/>
            <person name="Pagarete A."/>
            <person name="Parker M."/>
            <person name="Probert I."/>
            <person name="Quesneville H."/>
            <person name="Raines C."/>
            <person name="Rensing S.A."/>
            <person name="Riano-Pachon D.M."/>
            <person name="Richier S."/>
            <person name="Rokitta S."/>
            <person name="Shiraiwa Y."/>
            <person name="Soanes D.M."/>
            <person name="van der Giezen M."/>
            <person name="Wahlund T.M."/>
            <person name="Williams B."/>
            <person name="Wilson W."/>
            <person name="Wolfe G."/>
            <person name="Wurch L.L."/>
        </authorList>
    </citation>
    <scope>NUCLEOTIDE SEQUENCE</scope>
</reference>
<dbReference type="InterPro" id="IPR006145">
    <property type="entry name" value="PsdUridine_synth_RsuA/RluA"/>
</dbReference>
<dbReference type="Pfam" id="PF00849">
    <property type="entry name" value="PseudoU_synth_2"/>
    <property type="match status" value="1"/>
</dbReference>
<dbReference type="InterPro" id="IPR036986">
    <property type="entry name" value="S4_RNA-bd_sf"/>
</dbReference>
<dbReference type="InterPro" id="IPR050343">
    <property type="entry name" value="RsuA_PseudoU_synthase"/>
</dbReference>
<dbReference type="PaxDb" id="2903-EOD16880"/>
<dbReference type="Proteomes" id="UP000013827">
    <property type="component" value="Unassembled WGS sequence"/>
</dbReference>
<sequence>SRRETDRLVAAGRVRLNGRVASAGDRLQAGRGNVEHRRIEYDRIDSTQVRFSYLKMWKRRGVICTTDRRVRGEHAEEEEEAAERIFPIGRLDKDSSGLILLTSDGGLTNTLLRAGERKRKEYIVTTHVPATDADIARLAAGVVLTRRSPSRTYRRRLFTASGCEQARLRFVLEEGRNRQIRRMCAACGLDVIKLHRVGFAGITL</sequence>
<dbReference type="Gene3D" id="3.30.70.580">
    <property type="entry name" value="Pseudouridine synthase I, catalytic domain, N-terminal subdomain"/>
    <property type="match status" value="1"/>
</dbReference>
<feature type="domain" description="Pseudouridine synthase RsuA/RluA-like" evidence="4">
    <location>
        <begin position="55"/>
        <end position="186"/>
    </location>
</feature>
<dbReference type="InterPro" id="IPR042092">
    <property type="entry name" value="PsdUridine_s_RsuA/RluB/E/F_cat"/>
</dbReference>
<dbReference type="NCBIfam" id="TIGR00093">
    <property type="entry name" value="pseudouridine synthase"/>
    <property type="match status" value="1"/>
</dbReference>
<dbReference type="PANTHER" id="PTHR47683:SF2">
    <property type="entry name" value="RNA-BINDING S4 DOMAIN-CONTAINING PROTEIN"/>
    <property type="match status" value="1"/>
</dbReference>
<dbReference type="KEGG" id="ehx:EMIHUDRAFT_56325"/>
<dbReference type="RefSeq" id="XP_005769309.1">
    <property type="nucleotide sequence ID" value="XM_005769252.1"/>
</dbReference>
<proteinExistence type="inferred from homology"/>
<dbReference type="GO" id="GO:0003723">
    <property type="term" value="F:RNA binding"/>
    <property type="evidence" value="ECO:0007669"/>
    <property type="project" value="UniProtKB-KW"/>
</dbReference>
<evidence type="ECO:0000256" key="3">
    <source>
        <dbReference type="PROSITE-ProRule" id="PRU00182"/>
    </source>
</evidence>
<keyword evidence="3" id="KW-0694">RNA-binding</keyword>
<dbReference type="HOGENOM" id="CLU_024979_1_2_1"/>
<dbReference type="Gene3D" id="3.30.70.1560">
    <property type="entry name" value="Alpha-L RNA-binding motif"/>
    <property type="match status" value="1"/>
</dbReference>
<evidence type="ECO:0000256" key="2">
    <source>
        <dbReference type="ARBA" id="ARBA00023235"/>
    </source>
</evidence>
<evidence type="ECO:0000313" key="6">
    <source>
        <dbReference type="Proteomes" id="UP000013827"/>
    </source>
</evidence>
<dbReference type="PROSITE" id="PS50889">
    <property type="entry name" value="S4"/>
    <property type="match status" value="1"/>
</dbReference>
<dbReference type="InterPro" id="IPR018496">
    <property type="entry name" value="PsdUridine_synth_RsuA/RluB_CS"/>
</dbReference>
<dbReference type="SUPFAM" id="SSF55120">
    <property type="entry name" value="Pseudouridine synthase"/>
    <property type="match status" value="1"/>
</dbReference>
<dbReference type="Gene3D" id="3.10.290.10">
    <property type="entry name" value="RNA-binding S4 domain"/>
    <property type="match status" value="1"/>
</dbReference>
<dbReference type="GO" id="GO:0006364">
    <property type="term" value="P:rRNA processing"/>
    <property type="evidence" value="ECO:0007669"/>
    <property type="project" value="UniProtKB-ARBA"/>
</dbReference>
<dbReference type="InterPro" id="IPR000748">
    <property type="entry name" value="PsdUridine_synth_RsuA/RluB/E/F"/>
</dbReference>
<dbReference type="InterPro" id="IPR020094">
    <property type="entry name" value="TruA/RsuA/RluB/E/F_N"/>
</dbReference>
<accession>A0A0D3J045</accession>
<dbReference type="STRING" id="2903.R1DQU7"/>
<dbReference type="OMA" id="PEVNNIY"/>
<dbReference type="InterPro" id="IPR020103">
    <property type="entry name" value="PsdUridine_synth_cat_dom_sf"/>
</dbReference>
<dbReference type="GO" id="GO:0009982">
    <property type="term" value="F:pseudouridine synthase activity"/>
    <property type="evidence" value="ECO:0007669"/>
    <property type="project" value="InterPro"/>
</dbReference>
<dbReference type="eggNOG" id="ENOG502S02U">
    <property type="taxonomic scope" value="Eukaryota"/>
</dbReference>
<organism evidence="5 6">
    <name type="scientific">Emiliania huxleyi (strain CCMP1516)</name>
    <dbReference type="NCBI Taxonomy" id="280463"/>
    <lineage>
        <taxon>Eukaryota</taxon>
        <taxon>Haptista</taxon>
        <taxon>Haptophyta</taxon>
        <taxon>Prymnesiophyceae</taxon>
        <taxon>Isochrysidales</taxon>
        <taxon>Noelaerhabdaceae</taxon>
        <taxon>Emiliania</taxon>
    </lineage>
</organism>
<keyword evidence="2" id="KW-0413">Isomerase</keyword>
<name>A0A0D3J045_EMIH1</name>
<protein>
    <recommendedName>
        <fullName evidence="4">Pseudouridine synthase RsuA/RluA-like domain-containing protein</fullName>
    </recommendedName>
</protein>
<dbReference type="GeneID" id="17263040"/>
<evidence type="ECO:0000259" key="4">
    <source>
        <dbReference type="Pfam" id="PF00849"/>
    </source>
</evidence>
<dbReference type="AlphaFoldDB" id="A0A0D3J045"/>
<reference evidence="5" key="2">
    <citation type="submission" date="2024-10" db="UniProtKB">
        <authorList>
            <consortium name="EnsemblProtists"/>
        </authorList>
    </citation>
    <scope>IDENTIFICATION</scope>
</reference>
<dbReference type="PROSITE" id="PS01149">
    <property type="entry name" value="PSI_RSU"/>
    <property type="match status" value="1"/>
</dbReference>
<dbReference type="GO" id="GO:0001522">
    <property type="term" value="P:pseudouridine synthesis"/>
    <property type="evidence" value="ECO:0007669"/>
    <property type="project" value="InterPro"/>
</dbReference>